<proteinExistence type="predicted"/>
<gene>
    <name evidence="1" type="ORF">rCG_36489</name>
</gene>
<accession>A6IPQ3</accession>
<feature type="non-terminal residue" evidence="1">
    <location>
        <position position="28"/>
    </location>
</feature>
<organism evidence="1 2">
    <name type="scientific">Rattus norvegicus</name>
    <name type="common">Rat</name>
    <dbReference type="NCBI Taxonomy" id="10116"/>
    <lineage>
        <taxon>Eukaryota</taxon>
        <taxon>Metazoa</taxon>
        <taxon>Chordata</taxon>
        <taxon>Craniata</taxon>
        <taxon>Vertebrata</taxon>
        <taxon>Euteleostomi</taxon>
        <taxon>Mammalia</taxon>
        <taxon>Eutheria</taxon>
        <taxon>Euarchontoglires</taxon>
        <taxon>Glires</taxon>
        <taxon>Rodentia</taxon>
        <taxon>Myomorpha</taxon>
        <taxon>Muroidea</taxon>
        <taxon>Muridae</taxon>
        <taxon>Murinae</taxon>
        <taxon>Rattus</taxon>
    </lineage>
</organism>
<reference evidence="1 2" key="1">
    <citation type="submission" date="2005-09" db="EMBL/GenBank/DDBJ databases">
        <authorList>
            <person name="Mural R.J."/>
            <person name="Li P.W."/>
            <person name="Adams M.D."/>
            <person name="Amanatides P.G."/>
            <person name="Baden-Tillson H."/>
            <person name="Barnstead M."/>
            <person name="Chin S.H."/>
            <person name="Dew I."/>
            <person name="Evans C.A."/>
            <person name="Ferriera S."/>
            <person name="Flanigan M."/>
            <person name="Fosler C."/>
            <person name="Glodek A."/>
            <person name="Gu Z."/>
            <person name="Holt R.A."/>
            <person name="Jennings D."/>
            <person name="Kraft C.L."/>
            <person name="Lu F."/>
            <person name="Nguyen T."/>
            <person name="Nusskern D.R."/>
            <person name="Pfannkoch C.M."/>
            <person name="Sitter C."/>
            <person name="Sutton G.G."/>
            <person name="Venter J.C."/>
            <person name="Wang Z."/>
            <person name="Woodage T."/>
            <person name="Zheng X.H."/>
            <person name="Zhong F."/>
        </authorList>
    </citation>
    <scope>NUCLEOTIDE SEQUENCE [LARGE SCALE GENOMIC DNA]</scope>
    <source>
        <strain>BN</strain>
        <strain evidence="2">Sprague-Dawley</strain>
    </source>
</reference>
<dbReference type="Proteomes" id="UP000234681">
    <property type="component" value="Chromosome X"/>
</dbReference>
<dbReference type="AlphaFoldDB" id="A6IPQ3"/>
<protein>
    <submittedName>
        <fullName evidence="1">RCG36489</fullName>
    </submittedName>
</protein>
<sequence>MVTMEVVGKGKSYLSADSYWNLGPFGGT</sequence>
<name>A6IPQ3_RAT</name>
<dbReference type="EMBL" id="CH473966">
    <property type="protein sequence ID" value="EDL96110.1"/>
    <property type="molecule type" value="Genomic_DNA"/>
</dbReference>
<evidence type="ECO:0000313" key="1">
    <source>
        <dbReference type="EMBL" id="EDL96110.1"/>
    </source>
</evidence>
<evidence type="ECO:0000313" key="2">
    <source>
        <dbReference type="Proteomes" id="UP000234681"/>
    </source>
</evidence>